<evidence type="ECO:0000256" key="4">
    <source>
        <dbReference type="ARBA" id="ARBA00023002"/>
    </source>
</evidence>
<evidence type="ECO:0000256" key="5">
    <source>
        <dbReference type="ARBA" id="ARBA00023284"/>
    </source>
</evidence>
<organism evidence="9 10">
    <name type="scientific">Saccharomycodes ludwigii</name>
    <dbReference type="NCBI Taxonomy" id="36035"/>
    <lineage>
        <taxon>Eukaryota</taxon>
        <taxon>Fungi</taxon>
        <taxon>Dikarya</taxon>
        <taxon>Ascomycota</taxon>
        <taxon>Saccharomycotina</taxon>
        <taxon>Saccharomycetes</taxon>
        <taxon>Saccharomycodales</taxon>
        <taxon>Saccharomycodaceae</taxon>
        <taxon>Saccharomycodes</taxon>
    </lineage>
</organism>
<evidence type="ECO:0000256" key="1">
    <source>
        <dbReference type="ARBA" id="ARBA00010505"/>
    </source>
</evidence>
<dbReference type="PANTHER" id="PTHR10430">
    <property type="entry name" value="PEROXIREDOXIN"/>
    <property type="match status" value="1"/>
</dbReference>
<dbReference type="PANTHER" id="PTHR10430:SF39">
    <property type="entry name" value="PEROXISOMAL MEMBRANE ASSOCIATED PROTEIN 20"/>
    <property type="match status" value="1"/>
</dbReference>
<dbReference type="GO" id="GO:0005829">
    <property type="term" value="C:cytosol"/>
    <property type="evidence" value="ECO:0007669"/>
    <property type="project" value="TreeGrafter"/>
</dbReference>
<proteinExistence type="inferred from homology"/>
<dbReference type="AlphaFoldDB" id="A0A376B7Z0"/>
<comment type="similarity">
    <text evidence="1 7">Belongs to the peroxiredoxin family. Prx5 subfamily.</text>
</comment>
<dbReference type="GO" id="GO:0045454">
    <property type="term" value="P:cell redox homeostasis"/>
    <property type="evidence" value="ECO:0007669"/>
    <property type="project" value="TreeGrafter"/>
</dbReference>
<evidence type="ECO:0000256" key="2">
    <source>
        <dbReference type="ARBA" id="ARBA00022559"/>
    </source>
</evidence>
<dbReference type="GO" id="GO:0008379">
    <property type="term" value="F:thioredoxin peroxidase activity"/>
    <property type="evidence" value="ECO:0007669"/>
    <property type="project" value="InterPro"/>
</dbReference>
<gene>
    <name evidence="9" type="ORF">SCODWIG_02564</name>
</gene>
<dbReference type="SUPFAM" id="SSF52833">
    <property type="entry name" value="Thioredoxin-like"/>
    <property type="match status" value="1"/>
</dbReference>
<keyword evidence="5 7" id="KW-0676">Redox-active center</keyword>
<name>A0A376B7Z0_9ASCO</name>
<dbReference type="InterPro" id="IPR037944">
    <property type="entry name" value="PRX5-like"/>
</dbReference>
<dbReference type="EMBL" id="UFAJ01000459">
    <property type="protein sequence ID" value="SSD60803.1"/>
    <property type="molecule type" value="Genomic_DNA"/>
</dbReference>
<dbReference type="VEuPathDB" id="FungiDB:SCODWIG_02564"/>
<protein>
    <submittedName>
        <fullName evidence="9">Related to alkyl hydroperoxide reductase/peroxiredoxin</fullName>
    </submittedName>
</protein>
<dbReference type="InterPro" id="IPR013740">
    <property type="entry name" value="Redoxin"/>
</dbReference>
<comment type="function">
    <text evidence="7">Thiol-specific peroxidase that catalyzes the reduction of hydrogen peroxide and organic hydroperoxides to water and alcohols, respectively. Plays a role in cell protection against oxidative stress by detoxifying peroxides.</text>
</comment>
<evidence type="ECO:0000259" key="8">
    <source>
        <dbReference type="Pfam" id="PF08534"/>
    </source>
</evidence>
<evidence type="ECO:0000256" key="3">
    <source>
        <dbReference type="ARBA" id="ARBA00022862"/>
    </source>
</evidence>
<dbReference type="GO" id="GO:0005739">
    <property type="term" value="C:mitochondrion"/>
    <property type="evidence" value="ECO:0007669"/>
    <property type="project" value="TreeGrafter"/>
</dbReference>
<sequence length="189" mass="20550">MYGLRRSISQINSISKFHTFSKVFFKVGESIKPGIPALFENSPGNSVDLGAEVAKIPKSIIVGVPGAFSPACSASHIPGYIKHLKDFQKKGIDQIFVTVVNDPFVTKAWADSLKLKDSTGGKIRLIADAQGKFAESGDALFDASVKFFGNKRNYRFALVLENGKIIKEFVEPDQVGVKVSSAENVLKNL</sequence>
<keyword evidence="3 7" id="KW-0049">Antioxidant</keyword>
<dbReference type="Pfam" id="PF08534">
    <property type="entry name" value="Redoxin"/>
    <property type="match status" value="1"/>
</dbReference>
<feature type="domain" description="Redoxin" evidence="8">
    <location>
        <begin position="40"/>
        <end position="186"/>
    </location>
</feature>
<evidence type="ECO:0000313" key="10">
    <source>
        <dbReference type="Proteomes" id="UP000262825"/>
    </source>
</evidence>
<accession>A0A376B7Z0</accession>
<keyword evidence="2 7" id="KW-0575">Peroxidase</keyword>
<dbReference type="InterPro" id="IPR036249">
    <property type="entry name" value="Thioredoxin-like_sf"/>
</dbReference>
<evidence type="ECO:0000313" key="9">
    <source>
        <dbReference type="EMBL" id="SSD60803.1"/>
    </source>
</evidence>
<keyword evidence="10" id="KW-1185">Reference proteome</keyword>
<dbReference type="GO" id="GO:0005777">
    <property type="term" value="C:peroxisome"/>
    <property type="evidence" value="ECO:0007669"/>
    <property type="project" value="TreeGrafter"/>
</dbReference>
<dbReference type="Proteomes" id="UP000262825">
    <property type="component" value="Unassembled WGS sequence"/>
</dbReference>
<evidence type="ECO:0000256" key="6">
    <source>
        <dbReference type="PIRSR" id="PIRSR637944-1"/>
    </source>
</evidence>
<dbReference type="OrthoDB" id="1882547at2759"/>
<feature type="active site" description="Cysteine sulfenic acid (-SOH) intermediate" evidence="6">
    <location>
        <position position="72"/>
    </location>
</feature>
<dbReference type="Gene3D" id="3.40.30.10">
    <property type="entry name" value="Glutaredoxin"/>
    <property type="match status" value="1"/>
</dbReference>
<dbReference type="GO" id="GO:0034599">
    <property type="term" value="P:cellular response to oxidative stress"/>
    <property type="evidence" value="ECO:0007669"/>
    <property type="project" value="InterPro"/>
</dbReference>
<dbReference type="GO" id="GO:0042744">
    <property type="term" value="P:hydrogen peroxide catabolic process"/>
    <property type="evidence" value="ECO:0007669"/>
    <property type="project" value="TreeGrafter"/>
</dbReference>
<keyword evidence="4 7" id="KW-0560">Oxidoreductase</keyword>
<reference evidence="10" key="1">
    <citation type="submission" date="2018-06" db="EMBL/GenBank/DDBJ databases">
        <authorList>
            <person name="Guldener U."/>
        </authorList>
    </citation>
    <scope>NUCLEOTIDE SEQUENCE [LARGE SCALE GENOMIC DNA]</scope>
    <source>
        <strain evidence="10">UTAD17</strain>
    </source>
</reference>
<evidence type="ECO:0000256" key="7">
    <source>
        <dbReference type="RuleBase" id="RU366011"/>
    </source>
</evidence>
<dbReference type="CDD" id="cd03013">
    <property type="entry name" value="PRX5_like"/>
    <property type="match status" value="1"/>
</dbReference>